<keyword evidence="4" id="KW-1185">Reference proteome</keyword>
<name>A0A1H4T6I0_TSUTY</name>
<dbReference type="GO" id="GO:0052621">
    <property type="term" value="F:diguanylate cyclase activity"/>
    <property type="evidence" value="ECO:0007669"/>
    <property type="project" value="TreeGrafter"/>
</dbReference>
<dbReference type="SUPFAM" id="SSF55073">
    <property type="entry name" value="Nucleotide cyclase"/>
    <property type="match status" value="1"/>
</dbReference>
<feature type="transmembrane region" description="Helical" evidence="1">
    <location>
        <begin position="183"/>
        <end position="205"/>
    </location>
</feature>
<dbReference type="GeneID" id="300998659"/>
<evidence type="ECO:0000313" key="3">
    <source>
        <dbReference type="EMBL" id="SEC51890.1"/>
    </source>
</evidence>
<dbReference type="GO" id="GO:0005886">
    <property type="term" value="C:plasma membrane"/>
    <property type="evidence" value="ECO:0007669"/>
    <property type="project" value="TreeGrafter"/>
</dbReference>
<dbReference type="OrthoDB" id="23692at2"/>
<dbReference type="AlphaFoldDB" id="A0A1H4T6I0"/>
<evidence type="ECO:0000313" key="4">
    <source>
        <dbReference type="Proteomes" id="UP000182241"/>
    </source>
</evidence>
<feature type="transmembrane region" description="Helical" evidence="1">
    <location>
        <begin position="47"/>
        <end position="72"/>
    </location>
</feature>
<keyword evidence="1" id="KW-0472">Membrane</keyword>
<dbReference type="EMBL" id="FNSA01000003">
    <property type="protein sequence ID" value="SEC51890.1"/>
    <property type="molecule type" value="Genomic_DNA"/>
</dbReference>
<dbReference type="STRING" id="57704.SAMN04489793_2498"/>
<keyword evidence="1" id="KW-0812">Transmembrane</keyword>
<protein>
    <submittedName>
        <fullName evidence="3">Diguanylate cyclase (GGDEF) domain-containing protein</fullName>
    </submittedName>
</protein>
<feature type="transmembrane region" description="Helical" evidence="1">
    <location>
        <begin position="78"/>
        <end position="99"/>
    </location>
</feature>
<dbReference type="PROSITE" id="PS50887">
    <property type="entry name" value="GGDEF"/>
    <property type="match status" value="1"/>
</dbReference>
<feature type="transmembrane region" description="Helical" evidence="1">
    <location>
        <begin position="132"/>
        <end position="149"/>
    </location>
</feature>
<proteinExistence type="predicted"/>
<evidence type="ECO:0000259" key="2">
    <source>
        <dbReference type="PROSITE" id="PS50887"/>
    </source>
</evidence>
<reference evidence="4" key="1">
    <citation type="submission" date="2016-10" db="EMBL/GenBank/DDBJ databases">
        <authorList>
            <person name="Varghese N."/>
            <person name="Submissions S."/>
        </authorList>
    </citation>
    <scope>NUCLEOTIDE SEQUENCE [LARGE SCALE GENOMIC DNA]</scope>
    <source>
        <strain evidence="4">DSM 44234</strain>
    </source>
</reference>
<evidence type="ECO:0000256" key="1">
    <source>
        <dbReference type="SAM" id="Phobius"/>
    </source>
</evidence>
<dbReference type="InterPro" id="IPR000160">
    <property type="entry name" value="GGDEF_dom"/>
</dbReference>
<dbReference type="InterPro" id="IPR050469">
    <property type="entry name" value="Diguanylate_Cyclase"/>
</dbReference>
<sequence length="380" mass="40368">MTPRQRSLGASLRRIVRALTDRVGWREAGRAEYAFATSGIIGQGGGLALRLVVSGLALMILPLAAVTLFLPIRPATPLATAGYLAAAAAGTTLGLWWLFRRRPSWRDAIVFVICADLVLLVGGLTQSGYGRIGATMFFGMLAMLVAFLLGWRILLLHCLFSAAVIVAATVMTMRIDGIGFSELYPVVAPAATIAIALPMVVQFVVEAGRRGLGQVTVERDHDTLTGLYGRRGLDTELRRRLRGDDYRVSAVAVLDLDGFKAFNDAHGHQAGDRRLVQTAQLLRTGVRSAVLARMGGDEFLVIGTGTSRAEVDAIVGDLRGLVAPSDGAPLIAGSVGVVLVPRLDPRLLPEAVALADAALYEAKADRSLRIVVRDPSGVVA</sequence>
<feature type="transmembrane region" description="Helical" evidence="1">
    <location>
        <begin position="154"/>
        <end position="171"/>
    </location>
</feature>
<gene>
    <name evidence="3" type="ORF">SAMN04489793_2498</name>
</gene>
<dbReference type="InterPro" id="IPR043128">
    <property type="entry name" value="Rev_trsase/Diguanyl_cyclase"/>
</dbReference>
<dbReference type="SMART" id="SM00267">
    <property type="entry name" value="GGDEF"/>
    <property type="match status" value="1"/>
</dbReference>
<feature type="transmembrane region" description="Helical" evidence="1">
    <location>
        <begin position="108"/>
        <end position="126"/>
    </location>
</feature>
<dbReference type="Proteomes" id="UP000182241">
    <property type="component" value="Unassembled WGS sequence"/>
</dbReference>
<dbReference type="GO" id="GO:0043709">
    <property type="term" value="P:cell adhesion involved in single-species biofilm formation"/>
    <property type="evidence" value="ECO:0007669"/>
    <property type="project" value="TreeGrafter"/>
</dbReference>
<dbReference type="PANTHER" id="PTHR45138">
    <property type="entry name" value="REGULATORY COMPONENTS OF SENSORY TRANSDUCTION SYSTEM"/>
    <property type="match status" value="1"/>
</dbReference>
<dbReference type="Pfam" id="PF00990">
    <property type="entry name" value="GGDEF"/>
    <property type="match status" value="1"/>
</dbReference>
<accession>A0A1H4T6I0</accession>
<keyword evidence="1" id="KW-1133">Transmembrane helix</keyword>
<organism evidence="3 4">
    <name type="scientific">Tsukamurella tyrosinosolvens</name>
    <dbReference type="NCBI Taxonomy" id="57704"/>
    <lineage>
        <taxon>Bacteria</taxon>
        <taxon>Bacillati</taxon>
        <taxon>Actinomycetota</taxon>
        <taxon>Actinomycetes</taxon>
        <taxon>Mycobacteriales</taxon>
        <taxon>Tsukamurellaceae</taxon>
        <taxon>Tsukamurella</taxon>
    </lineage>
</organism>
<dbReference type="InterPro" id="IPR029787">
    <property type="entry name" value="Nucleotide_cyclase"/>
</dbReference>
<dbReference type="PANTHER" id="PTHR45138:SF9">
    <property type="entry name" value="DIGUANYLATE CYCLASE DGCM-RELATED"/>
    <property type="match status" value="1"/>
</dbReference>
<dbReference type="NCBIfam" id="TIGR00254">
    <property type="entry name" value="GGDEF"/>
    <property type="match status" value="1"/>
</dbReference>
<dbReference type="CDD" id="cd01949">
    <property type="entry name" value="GGDEF"/>
    <property type="match status" value="1"/>
</dbReference>
<dbReference type="GO" id="GO:1902201">
    <property type="term" value="P:negative regulation of bacterial-type flagellum-dependent cell motility"/>
    <property type="evidence" value="ECO:0007669"/>
    <property type="project" value="TreeGrafter"/>
</dbReference>
<dbReference type="Gene3D" id="3.30.70.270">
    <property type="match status" value="1"/>
</dbReference>
<dbReference type="RefSeq" id="WP_068525453.1">
    <property type="nucleotide sequence ID" value="NZ_CBDRGN010000001.1"/>
</dbReference>
<feature type="domain" description="GGDEF" evidence="2">
    <location>
        <begin position="247"/>
        <end position="375"/>
    </location>
</feature>